<feature type="region of interest" description="Disordered" evidence="1">
    <location>
        <begin position="310"/>
        <end position="329"/>
    </location>
</feature>
<dbReference type="PANTHER" id="PTHR47691">
    <property type="entry name" value="REGULATOR-RELATED"/>
    <property type="match status" value="1"/>
</dbReference>
<sequence length="682" mass="70931">MARKTATMEAGTGAPAERVPGLDRLPAGPALFVGRRTELSALRAAAARPAEGRSPVLVLAGRPGSGRTALAVRFAVTVAAQYPDGVLFARLSAPDGGRVPPARAARRLLEQFGADTAGVPLPGAVEDGRDDPACVALRGALAGRRVLLLLDDVRDAGQLWPLLADEPGCLVLATTAGPLTGIEGIDPVILGGLDRPAAVELLGDLVGGTRIGCDPVGGADLAEACGSQPAALRLMAGRLRGKPELAVTEAAKELVRAVAEAGAGKDAKGPTAPPEGTEKSKDSKDSKESREKGEKGKRQAVAVPPVEPVRDPAAWVRPGPEPAEPVPVPDSDPLVGAFTLAYAGLTAGQARMLRALTLAPAQCADPRTASALVGCPAPEAAATLAALAERELLAGEPPAADGTARYRVPGRLHPRLVRLREREDRPAEVELARARLLERLVRLTESARALLDPTDAPGSDPLPAPLRLKSAAHAREWLLGERDQLLGAVGDAIGQGDLDGSAGRLVTALLRALPLTGAAAPADLYQLHELVLTVAERNGRPRRASAALLNLGDLQAAAGRWEQASGHYRAALEHARSADDEALCARALEGAAGCHRALGDAVRAADWYGRALGVRQSMGDQAAEARLLARVAEAHAAQRRFDEAEREYRASLAVLRRIGDEHGREAVGTALAELRERLAAGW</sequence>
<dbReference type="PRINTS" id="PR00364">
    <property type="entry name" value="DISEASERSIST"/>
</dbReference>
<dbReference type="Gene3D" id="3.40.50.300">
    <property type="entry name" value="P-loop containing nucleotide triphosphate hydrolases"/>
    <property type="match status" value="1"/>
</dbReference>
<dbReference type="Pfam" id="PF13191">
    <property type="entry name" value="AAA_16"/>
    <property type="match status" value="1"/>
</dbReference>
<feature type="compositionally biased region" description="Basic and acidic residues" evidence="1">
    <location>
        <begin position="276"/>
        <end position="297"/>
    </location>
</feature>
<dbReference type="RefSeq" id="WP_380229706.1">
    <property type="nucleotide sequence ID" value="NZ_JBHSOF010000078.1"/>
</dbReference>
<dbReference type="InterPro" id="IPR041664">
    <property type="entry name" value="AAA_16"/>
</dbReference>
<reference evidence="4" key="1">
    <citation type="journal article" date="2019" name="Int. J. Syst. Evol. Microbiol.">
        <title>The Global Catalogue of Microorganisms (GCM) 10K type strain sequencing project: providing services to taxonomists for standard genome sequencing and annotation.</title>
        <authorList>
            <consortium name="The Broad Institute Genomics Platform"/>
            <consortium name="The Broad Institute Genome Sequencing Center for Infectious Disease"/>
            <person name="Wu L."/>
            <person name="Ma J."/>
        </authorList>
    </citation>
    <scope>NUCLEOTIDE SEQUENCE [LARGE SCALE GENOMIC DNA]</scope>
    <source>
        <strain evidence="4">CGMCC 4.1437</strain>
    </source>
</reference>
<keyword evidence="4" id="KW-1185">Reference proteome</keyword>
<gene>
    <name evidence="3" type="ORF">ACFP3U_34455</name>
</gene>
<feature type="domain" description="Orc1-like AAA ATPase" evidence="2">
    <location>
        <begin position="32"/>
        <end position="153"/>
    </location>
</feature>
<dbReference type="InterPro" id="IPR011990">
    <property type="entry name" value="TPR-like_helical_dom_sf"/>
</dbReference>
<evidence type="ECO:0000313" key="4">
    <source>
        <dbReference type="Proteomes" id="UP001595975"/>
    </source>
</evidence>
<comment type="caution">
    <text evidence="3">The sequence shown here is derived from an EMBL/GenBank/DDBJ whole genome shotgun (WGS) entry which is preliminary data.</text>
</comment>
<organism evidence="3 4">
    <name type="scientific">Kitasatospora misakiensis</name>
    <dbReference type="NCBI Taxonomy" id="67330"/>
    <lineage>
        <taxon>Bacteria</taxon>
        <taxon>Bacillati</taxon>
        <taxon>Actinomycetota</taxon>
        <taxon>Actinomycetes</taxon>
        <taxon>Kitasatosporales</taxon>
        <taxon>Streptomycetaceae</taxon>
        <taxon>Kitasatospora</taxon>
    </lineage>
</organism>
<feature type="compositionally biased region" description="Pro residues" evidence="1">
    <location>
        <begin position="319"/>
        <end position="329"/>
    </location>
</feature>
<feature type="region of interest" description="Disordered" evidence="1">
    <location>
        <begin position="1"/>
        <end position="21"/>
    </location>
</feature>
<evidence type="ECO:0000256" key="1">
    <source>
        <dbReference type="SAM" id="MobiDB-lite"/>
    </source>
</evidence>
<evidence type="ECO:0000259" key="2">
    <source>
        <dbReference type="Pfam" id="PF13191"/>
    </source>
</evidence>
<dbReference type="InterPro" id="IPR027417">
    <property type="entry name" value="P-loop_NTPase"/>
</dbReference>
<dbReference type="SUPFAM" id="SSF52540">
    <property type="entry name" value="P-loop containing nucleoside triphosphate hydrolases"/>
    <property type="match status" value="1"/>
</dbReference>
<feature type="region of interest" description="Disordered" evidence="1">
    <location>
        <begin position="260"/>
        <end position="304"/>
    </location>
</feature>
<dbReference type="Proteomes" id="UP001595975">
    <property type="component" value="Unassembled WGS sequence"/>
</dbReference>
<dbReference type="Gene3D" id="1.25.40.10">
    <property type="entry name" value="Tetratricopeptide repeat domain"/>
    <property type="match status" value="1"/>
</dbReference>
<dbReference type="SMART" id="SM00028">
    <property type="entry name" value="TPR"/>
    <property type="match status" value="3"/>
</dbReference>
<dbReference type="Pfam" id="PF13424">
    <property type="entry name" value="TPR_12"/>
    <property type="match status" value="1"/>
</dbReference>
<proteinExistence type="predicted"/>
<evidence type="ECO:0000313" key="3">
    <source>
        <dbReference type="EMBL" id="MFC5668054.1"/>
    </source>
</evidence>
<dbReference type="SUPFAM" id="SSF48452">
    <property type="entry name" value="TPR-like"/>
    <property type="match status" value="1"/>
</dbReference>
<protein>
    <submittedName>
        <fullName evidence="3">Tetratricopeptide repeat protein</fullName>
    </submittedName>
</protein>
<dbReference type="InterPro" id="IPR019734">
    <property type="entry name" value="TPR_rpt"/>
</dbReference>
<name>A0ABW0XG55_9ACTN</name>
<dbReference type="PANTHER" id="PTHR47691:SF3">
    <property type="entry name" value="HTH-TYPE TRANSCRIPTIONAL REGULATOR RV0890C-RELATED"/>
    <property type="match status" value="1"/>
</dbReference>
<dbReference type="EMBL" id="JBHSOF010000078">
    <property type="protein sequence ID" value="MFC5668054.1"/>
    <property type="molecule type" value="Genomic_DNA"/>
</dbReference>
<accession>A0ABW0XG55</accession>